<protein>
    <submittedName>
        <fullName evidence="1">Phage-related tail fiber protein</fullName>
    </submittedName>
</protein>
<dbReference type="RefSeq" id="WP_087882912.1">
    <property type="nucleotide sequence ID" value="NZ_CP021748.1"/>
</dbReference>
<dbReference type="KEGG" id="salf:SMD44_00900"/>
<keyword evidence="2" id="KW-1185">Reference proteome</keyword>
<accession>A0A1Z1W535</accession>
<evidence type="ECO:0000313" key="2">
    <source>
        <dbReference type="Proteomes" id="UP000195880"/>
    </source>
</evidence>
<name>A0A1Z1W535_9ACTN</name>
<dbReference type="AlphaFoldDB" id="A0A1Z1W535"/>
<sequence>MPVPFLTGVDLSGQRAQNAADPSSASDLATKSYVDNLLNGLRWKAPVRVATTANGTLASAFANGSTVDGVTLATGDRILLKNQTAGEENGIRIVAASGAPARAADADTAAELLGAAVMVLEGTANADKAYTLTTDSITLDTTALTWTQFGGGQAYTADGQGLELSGTQFALELDGSTLQKSASGVRIGSAAAGAGLTESSGVLAVGQGTGITVATNTVAVDTSVVTRHASASIGNGSATSIGVTHNLGTKDVSVTVRRASDDVAVYTDWVATDTNTVTLTFVTAPTTNQFRVTVQG</sequence>
<dbReference type="OrthoDB" id="7058362at2"/>
<evidence type="ECO:0000313" key="1">
    <source>
        <dbReference type="EMBL" id="ARX81502.1"/>
    </source>
</evidence>
<dbReference type="EMBL" id="CP021748">
    <property type="protein sequence ID" value="ARX81502.1"/>
    <property type="molecule type" value="Genomic_DNA"/>
</dbReference>
<organism evidence="1 2">
    <name type="scientific">Streptomyces alboflavus</name>
    <dbReference type="NCBI Taxonomy" id="67267"/>
    <lineage>
        <taxon>Bacteria</taxon>
        <taxon>Bacillati</taxon>
        <taxon>Actinomycetota</taxon>
        <taxon>Actinomycetes</taxon>
        <taxon>Kitasatosporales</taxon>
        <taxon>Streptomycetaceae</taxon>
        <taxon>Streptomyces</taxon>
    </lineage>
</organism>
<dbReference type="Proteomes" id="UP000195880">
    <property type="component" value="Chromosome"/>
</dbReference>
<proteinExistence type="predicted"/>
<gene>
    <name evidence="1" type="ORF">SMD44_00900</name>
</gene>
<reference evidence="1 2" key="1">
    <citation type="submission" date="2017-05" db="EMBL/GenBank/DDBJ databases">
        <title>Streptomyces alboflavus Genome sequencing and assembly.</title>
        <authorList>
            <person name="Wang Y."/>
            <person name="Du B."/>
            <person name="Ding Y."/>
            <person name="Liu H."/>
            <person name="Hou Q."/>
            <person name="Liu K."/>
            <person name="Wang C."/>
            <person name="Yao L."/>
        </authorList>
    </citation>
    <scope>NUCLEOTIDE SEQUENCE [LARGE SCALE GENOMIC DNA]</scope>
    <source>
        <strain evidence="1 2">MDJK44</strain>
    </source>
</reference>